<keyword evidence="2" id="KW-0808">Transferase</keyword>
<accession>A0A3D9VE29</accession>
<evidence type="ECO:0000313" key="2">
    <source>
        <dbReference type="EMBL" id="REF36394.1"/>
    </source>
</evidence>
<dbReference type="InterPro" id="IPR011009">
    <property type="entry name" value="Kinase-like_dom_sf"/>
</dbReference>
<dbReference type="Pfam" id="PF01636">
    <property type="entry name" value="APH"/>
    <property type="match status" value="1"/>
</dbReference>
<dbReference type="RefSeq" id="WP_170152556.1">
    <property type="nucleotide sequence ID" value="NZ_QTUC01000001.1"/>
</dbReference>
<protein>
    <submittedName>
        <fullName evidence="2">Homoserine kinase type II</fullName>
    </submittedName>
</protein>
<dbReference type="Gene3D" id="3.90.1200.10">
    <property type="match status" value="1"/>
</dbReference>
<dbReference type="EMBL" id="QTUC01000001">
    <property type="protein sequence ID" value="REF36394.1"/>
    <property type="molecule type" value="Genomic_DNA"/>
</dbReference>
<dbReference type="SUPFAM" id="SSF56112">
    <property type="entry name" value="Protein kinase-like (PK-like)"/>
    <property type="match status" value="1"/>
</dbReference>
<proteinExistence type="predicted"/>
<dbReference type="InterPro" id="IPR002575">
    <property type="entry name" value="Aminoglycoside_PTrfase"/>
</dbReference>
<name>A0A3D9VE29_THECX</name>
<organism evidence="2 3">
    <name type="scientific">Thermasporomyces composti</name>
    <dbReference type="NCBI Taxonomy" id="696763"/>
    <lineage>
        <taxon>Bacteria</taxon>
        <taxon>Bacillati</taxon>
        <taxon>Actinomycetota</taxon>
        <taxon>Actinomycetes</taxon>
        <taxon>Propionibacteriales</taxon>
        <taxon>Nocardioidaceae</taxon>
        <taxon>Thermasporomyces</taxon>
    </lineage>
</organism>
<keyword evidence="3" id="KW-1185">Reference proteome</keyword>
<dbReference type="GO" id="GO:0016301">
    <property type="term" value="F:kinase activity"/>
    <property type="evidence" value="ECO:0007669"/>
    <property type="project" value="UniProtKB-KW"/>
</dbReference>
<reference evidence="2 3" key="1">
    <citation type="submission" date="2018-08" db="EMBL/GenBank/DDBJ databases">
        <title>Sequencing the genomes of 1000 actinobacteria strains.</title>
        <authorList>
            <person name="Klenk H.-P."/>
        </authorList>
    </citation>
    <scope>NUCLEOTIDE SEQUENCE [LARGE SCALE GENOMIC DNA]</scope>
    <source>
        <strain evidence="2 3">DSM 22891</strain>
    </source>
</reference>
<gene>
    <name evidence="2" type="ORF">DFJ64_1801</name>
</gene>
<dbReference type="AlphaFoldDB" id="A0A3D9VE29"/>
<evidence type="ECO:0000259" key="1">
    <source>
        <dbReference type="Pfam" id="PF01636"/>
    </source>
</evidence>
<keyword evidence="2" id="KW-0418">Kinase</keyword>
<comment type="caution">
    <text evidence="2">The sequence shown here is derived from an EMBL/GenBank/DDBJ whole genome shotgun (WGS) entry which is preliminary data.</text>
</comment>
<evidence type="ECO:0000313" key="3">
    <source>
        <dbReference type="Proteomes" id="UP000256485"/>
    </source>
</evidence>
<dbReference type="Proteomes" id="UP000256485">
    <property type="component" value="Unassembled WGS sequence"/>
</dbReference>
<sequence length="355" mass="39641">MTESIEGEQAECSTPTRELLAEVWAAYRLTGEPRLLTGSGVRDLDDPTGVERGVNLNLLAEQYGRPVVVRAYLPRVTSRRLADLQRIRGLLRDAGMPIPALIPTIDEQPWISVDGRLVEVEEYVAHDAHMDTWTRLDAGMPLLGRIHATLAGVGASTETRYPDFANAVDATDALATTARGVARIRSWGDSVRRDVQRMCDEAEELADIVAAAEAASPPTRRQLVHGDFWDNNVLFRCGNVAAVIDFDFLGHRPRVDDLALTLFFADLTLTPPEDERIPLLRRLVDRYESGLDHPLAPEERAAIPAALARQQLWAFGHITRLDEASARRLAEILVRELHRTLPIARDLERWRVAFT</sequence>
<feature type="domain" description="Aminoglycoside phosphotransferase" evidence="1">
    <location>
        <begin position="57"/>
        <end position="270"/>
    </location>
</feature>